<dbReference type="STRING" id="1429043.X474_23565"/>
<dbReference type="InParanoid" id="A0A0D2IZW9"/>
<keyword evidence="1" id="KW-1133">Transmembrane helix</keyword>
<sequence>MSQVHKSNLGVKYMRSQLGIAIAVCCLAVFLLWKPVFAAEVQTLERYGPPFVEYPADSQRRFPVHDTSRILVREVFQGFDDVTRLSDTIILDESWEEWLRFQREARTSIPLLALKRLLVGAARYEYAGTYGEKFTNTIRIIENDPINLGFLLKSANPIDRKVDSVRTKRDAMEYEQSFNPFNWIMEGQGLLSGRPWNWANFIPRLLTIAGLIVFGLLLTEFLHLIYRLGVKMMGRNALRRR</sequence>
<name>A0A0D2IZW9_9BACT</name>
<gene>
    <name evidence="2" type="ORF">X474_23565</name>
</gene>
<evidence type="ECO:0000256" key="1">
    <source>
        <dbReference type="SAM" id="Phobius"/>
    </source>
</evidence>
<keyword evidence="1" id="KW-0812">Transmembrane</keyword>
<organism evidence="2 3">
    <name type="scientific">Dethiosulfatarculus sandiegensis</name>
    <dbReference type="NCBI Taxonomy" id="1429043"/>
    <lineage>
        <taxon>Bacteria</taxon>
        <taxon>Pseudomonadati</taxon>
        <taxon>Thermodesulfobacteriota</taxon>
        <taxon>Desulfarculia</taxon>
        <taxon>Desulfarculales</taxon>
        <taxon>Desulfarculaceae</taxon>
        <taxon>Dethiosulfatarculus</taxon>
    </lineage>
</organism>
<keyword evidence="1" id="KW-0472">Membrane</keyword>
<dbReference type="Proteomes" id="UP000032233">
    <property type="component" value="Unassembled WGS sequence"/>
</dbReference>
<comment type="caution">
    <text evidence="2">The sequence shown here is derived from an EMBL/GenBank/DDBJ whole genome shotgun (WGS) entry which is preliminary data.</text>
</comment>
<dbReference type="AlphaFoldDB" id="A0A0D2IZW9"/>
<reference evidence="2 3" key="1">
    <citation type="submission" date="2013-11" db="EMBL/GenBank/DDBJ databases">
        <title>Metagenomic analysis of a methanogenic consortium involved in long chain n-alkane degradation.</title>
        <authorList>
            <person name="Davidova I.A."/>
            <person name="Callaghan A.V."/>
            <person name="Wawrik B."/>
            <person name="Pruitt S."/>
            <person name="Marks C."/>
            <person name="Duncan K.E."/>
            <person name="Suflita J.M."/>
        </authorList>
    </citation>
    <scope>NUCLEOTIDE SEQUENCE [LARGE SCALE GENOMIC DNA]</scope>
    <source>
        <strain evidence="2 3">SPR</strain>
    </source>
</reference>
<proteinExistence type="predicted"/>
<protein>
    <submittedName>
        <fullName evidence="2">Uncharacterized protein</fullName>
    </submittedName>
</protein>
<evidence type="ECO:0000313" key="2">
    <source>
        <dbReference type="EMBL" id="KIX11509.1"/>
    </source>
</evidence>
<dbReference type="EMBL" id="AZAC01000056">
    <property type="protein sequence ID" value="KIX11509.1"/>
    <property type="molecule type" value="Genomic_DNA"/>
</dbReference>
<evidence type="ECO:0000313" key="3">
    <source>
        <dbReference type="Proteomes" id="UP000032233"/>
    </source>
</evidence>
<accession>A0A0D2IZW9</accession>
<keyword evidence="3" id="KW-1185">Reference proteome</keyword>
<feature type="transmembrane region" description="Helical" evidence="1">
    <location>
        <begin position="205"/>
        <end position="226"/>
    </location>
</feature>